<dbReference type="EC" id="2.7.1.82" evidence="5"/>
<name>A0ABY7FQI3_MYAAR</name>
<organism evidence="6 7">
    <name type="scientific">Mya arenaria</name>
    <name type="common">Soft-shell clam</name>
    <dbReference type="NCBI Taxonomy" id="6604"/>
    <lineage>
        <taxon>Eukaryota</taxon>
        <taxon>Metazoa</taxon>
        <taxon>Spiralia</taxon>
        <taxon>Lophotrochozoa</taxon>
        <taxon>Mollusca</taxon>
        <taxon>Bivalvia</taxon>
        <taxon>Autobranchia</taxon>
        <taxon>Heteroconchia</taxon>
        <taxon>Euheterodonta</taxon>
        <taxon>Imparidentia</taxon>
        <taxon>Neoheterodontei</taxon>
        <taxon>Myida</taxon>
        <taxon>Myoidea</taxon>
        <taxon>Myidae</taxon>
        <taxon>Mya</taxon>
    </lineage>
</organism>
<evidence type="ECO:0000256" key="3">
    <source>
        <dbReference type="ARBA" id="ARBA00037883"/>
    </source>
</evidence>
<reference evidence="6" key="1">
    <citation type="submission" date="2022-11" db="EMBL/GenBank/DDBJ databases">
        <title>Centuries of genome instability and evolution in soft-shell clam transmissible cancer (bioRxiv).</title>
        <authorList>
            <person name="Hart S.F.M."/>
            <person name="Yonemitsu M.A."/>
            <person name="Giersch R.M."/>
            <person name="Beal B.F."/>
            <person name="Arriagada G."/>
            <person name="Davis B.W."/>
            <person name="Ostrander E.A."/>
            <person name="Goff S.P."/>
            <person name="Metzger M.J."/>
        </authorList>
    </citation>
    <scope>NUCLEOTIDE SEQUENCE</scope>
    <source>
        <strain evidence="6">MELC-2E11</strain>
        <tissue evidence="6">Siphon/mantle</tissue>
    </source>
</reference>
<keyword evidence="2" id="KW-1208">Phospholipid metabolism</keyword>
<dbReference type="Pfam" id="PF01633">
    <property type="entry name" value="Choline_kinase"/>
    <property type="match status" value="1"/>
</dbReference>
<evidence type="ECO:0000313" key="6">
    <source>
        <dbReference type="EMBL" id="WAR23176.1"/>
    </source>
</evidence>
<dbReference type="PANTHER" id="PTHR22603">
    <property type="entry name" value="CHOLINE/ETHANOALAMINE KINASE"/>
    <property type="match status" value="1"/>
</dbReference>
<dbReference type="InterPro" id="IPR011009">
    <property type="entry name" value="Kinase-like_dom_sf"/>
</dbReference>
<accession>A0ABY7FQI3</accession>
<evidence type="ECO:0000256" key="2">
    <source>
        <dbReference type="ARBA" id="ARBA00023264"/>
    </source>
</evidence>
<keyword evidence="1" id="KW-0443">Lipid metabolism</keyword>
<keyword evidence="1" id="KW-0594">Phospholipid biosynthesis</keyword>
<gene>
    <name evidence="6" type="ORF">MAR_036845</name>
</gene>
<sequence>MHAHLEHIGSPVVFCHSDLLMNNIVYNKETDRLAFIDYVFAMYNHEHYELGNHFNEYAGVEVLDYSQFPDKAYQLDWLRYYLEQKAKSQGRSQDAVADSDVERCYVLTNKFTLASDLFCGLWALAQTKLSLIDFGYAQKRFEHYLSRKEELLALPVPDN</sequence>
<dbReference type="EMBL" id="CP111024">
    <property type="protein sequence ID" value="WAR23176.1"/>
    <property type="molecule type" value="Genomic_DNA"/>
</dbReference>
<dbReference type="Gene3D" id="3.90.1200.10">
    <property type="match status" value="1"/>
</dbReference>
<keyword evidence="1" id="KW-0444">Lipid biosynthesis</keyword>
<dbReference type="SUPFAM" id="SSF56112">
    <property type="entry name" value="Protein kinase-like (PK-like)"/>
    <property type="match status" value="1"/>
</dbReference>
<evidence type="ECO:0000313" key="7">
    <source>
        <dbReference type="Proteomes" id="UP001164746"/>
    </source>
</evidence>
<evidence type="ECO:0000256" key="1">
    <source>
        <dbReference type="ARBA" id="ARBA00023209"/>
    </source>
</evidence>
<comment type="pathway">
    <text evidence="3">Phospholipid metabolism; phosphatidylethanolamine biosynthesis; phosphatidylethanolamine from ethanolamine: step 1/3.</text>
</comment>
<comment type="similarity">
    <text evidence="4">Belongs to the choline/ethanolamine kinase family.</text>
</comment>
<protein>
    <recommendedName>
        <fullName evidence="5">ethanolamine kinase</fullName>
        <ecNumber evidence="5">2.7.1.82</ecNumber>
    </recommendedName>
</protein>
<evidence type="ECO:0000256" key="5">
    <source>
        <dbReference type="ARBA" id="ARBA00038874"/>
    </source>
</evidence>
<dbReference type="Proteomes" id="UP001164746">
    <property type="component" value="Chromosome 13"/>
</dbReference>
<proteinExistence type="inferred from homology"/>
<dbReference type="PANTHER" id="PTHR22603:SF66">
    <property type="entry name" value="ETHANOLAMINE KINASE"/>
    <property type="match status" value="1"/>
</dbReference>
<evidence type="ECO:0000256" key="4">
    <source>
        <dbReference type="ARBA" id="ARBA00038211"/>
    </source>
</evidence>
<keyword evidence="7" id="KW-1185">Reference proteome</keyword>